<proteinExistence type="predicted"/>
<keyword evidence="3" id="KW-1185">Reference proteome</keyword>
<evidence type="ECO:0000313" key="3">
    <source>
        <dbReference type="Proteomes" id="UP001476798"/>
    </source>
</evidence>
<dbReference type="EMBL" id="JAHRIO010020678">
    <property type="protein sequence ID" value="MEQ2164879.1"/>
    <property type="molecule type" value="Genomic_DNA"/>
</dbReference>
<dbReference type="Proteomes" id="UP001476798">
    <property type="component" value="Unassembled WGS sequence"/>
</dbReference>
<name>A0ABV0N1W9_9TELE</name>
<accession>A0ABV0N1W9</accession>
<feature type="compositionally biased region" description="Basic and acidic residues" evidence="1">
    <location>
        <begin position="48"/>
        <end position="67"/>
    </location>
</feature>
<organism evidence="2 3">
    <name type="scientific">Goodea atripinnis</name>
    <dbReference type="NCBI Taxonomy" id="208336"/>
    <lineage>
        <taxon>Eukaryota</taxon>
        <taxon>Metazoa</taxon>
        <taxon>Chordata</taxon>
        <taxon>Craniata</taxon>
        <taxon>Vertebrata</taxon>
        <taxon>Euteleostomi</taxon>
        <taxon>Actinopterygii</taxon>
        <taxon>Neopterygii</taxon>
        <taxon>Teleostei</taxon>
        <taxon>Neoteleostei</taxon>
        <taxon>Acanthomorphata</taxon>
        <taxon>Ovalentaria</taxon>
        <taxon>Atherinomorphae</taxon>
        <taxon>Cyprinodontiformes</taxon>
        <taxon>Goodeidae</taxon>
        <taxon>Goodea</taxon>
    </lineage>
</organism>
<comment type="caution">
    <text evidence="2">The sequence shown here is derived from an EMBL/GenBank/DDBJ whole genome shotgun (WGS) entry which is preliminary data.</text>
</comment>
<sequence>MVRYSSTPVTINRIRSAGRRAETRAGASGMPDLKVPFEGASASGTEGTGRHGNDEIELKTDEGQKEY</sequence>
<protein>
    <submittedName>
        <fullName evidence="2">Uncharacterized protein</fullName>
    </submittedName>
</protein>
<evidence type="ECO:0000313" key="2">
    <source>
        <dbReference type="EMBL" id="MEQ2164879.1"/>
    </source>
</evidence>
<feature type="region of interest" description="Disordered" evidence="1">
    <location>
        <begin position="18"/>
        <end position="67"/>
    </location>
</feature>
<reference evidence="2 3" key="1">
    <citation type="submission" date="2021-06" db="EMBL/GenBank/DDBJ databases">
        <authorList>
            <person name="Palmer J.M."/>
        </authorList>
    </citation>
    <scope>NUCLEOTIDE SEQUENCE [LARGE SCALE GENOMIC DNA]</scope>
    <source>
        <strain evidence="2 3">GA_2019</strain>
        <tissue evidence="2">Muscle</tissue>
    </source>
</reference>
<evidence type="ECO:0000256" key="1">
    <source>
        <dbReference type="SAM" id="MobiDB-lite"/>
    </source>
</evidence>
<gene>
    <name evidence="2" type="ORF">GOODEAATRI_011266</name>
</gene>